<keyword evidence="1" id="KW-1133">Transmembrane helix</keyword>
<name>A0A6A8M6Y0_9FIRM</name>
<evidence type="ECO:0000313" key="2">
    <source>
        <dbReference type="EMBL" id="MST68450.1"/>
    </source>
</evidence>
<keyword evidence="1" id="KW-0812">Transmembrane</keyword>
<proteinExistence type="predicted"/>
<keyword evidence="1" id="KW-0472">Membrane</keyword>
<protein>
    <submittedName>
        <fullName evidence="2">Uncharacterized protein</fullName>
    </submittedName>
</protein>
<accession>A0A6A8M6Y0</accession>
<dbReference type="EMBL" id="VUNB01000002">
    <property type="protein sequence ID" value="MST68450.1"/>
    <property type="molecule type" value="Genomic_DNA"/>
</dbReference>
<gene>
    <name evidence="2" type="ORF">FYJ66_02435</name>
</gene>
<feature type="transmembrane region" description="Helical" evidence="1">
    <location>
        <begin position="12"/>
        <end position="32"/>
    </location>
</feature>
<dbReference type="AlphaFoldDB" id="A0A6A8M6Y0"/>
<evidence type="ECO:0000256" key="1">
    <source>
        <dbReference type="SAM" id="Phobius"/>
    </source>
</evidence>
<sequence>METGITRERKWIAVLCTGVFVVSLFLSVLFIAQEADHDCIGQGCPICAAIQRCENAARLFGSGTPENSGEPALFFHIIIQILILCSTDLVLLTPVTRWVRMDN</sequence>
<organism evidence="2">
    <name type="scientific">Baileyella intestinalis</name>
    <dbReference type="NCBI Taxonomy" id="2606709"/>
    <lineage>
        <taxon>Bacteria</taxon>
        <taxon>Bacillati</taxon>
        <taxon>Bacillota</taxon>
        <taxon>Clostridia</taxon>
        <taxon>Peptostreptococcales</taxon>
        <taxon>Anaerovoracaceae</taxon>
        <taxon>Baileyella</taxon>
    </lineage>
</organism>
<feature type="transmembrane region" description="Helical" evidence="1">
    <location>
        <begin position="73"/>
        <end position="92"/>
    </location>
</feature>
<dbReference type="RefSeq" id="WP_154571927.1">
    <property type="nucleotide sequence ID" value="NZ_VUNB01000002.1"/>
</dbReference>
<comment type="caution">
    <text evidence="2">The sequence shown here is derived from an EMBL/GenBank/DDBJ whole genome shotgun (WGS) entry which is preliminary data.</text>
</comment>
<reference evidence="2" key="1">
    <citation type="submission" date="2019-09" db="EMBL/GenBank/DDBJ databases">
        <title>In-depth cultivation of the pig gut microbiome towards novel bacterial diversity and tailored functional studies.</title>
        <authorList>
            <person name="Wylensek D."/>
            <person name="Hitch T.C.A."/>
            <person name="Clavel T."/>
        </authorList>
    </citation>
    <scope>NUCLEOTIDE SEQUENCE</scope>
    <source>
        <strain evidence="2">RF-744-FAT-WT-3</strain>
    </source>
</reference>